<dbReference type="InterPro" id="IPR038157">
    <property type="entry name" value="FeoA_core_dom"/>
</dbReference>
<dbReference type="InterPro" id="IPR008988">
    <property type="entry name" value="Transcriptional_repressor_C"/>
</dbReference>
<dbReference type="SMART" id="SM00899">
    <property type="entry name" value="FeoA"/>
    <property type="match status" value="1"/>
</dbReference>
<sequence>MNLIESTINTPYEVIAIDSNDDKLITRLLSFGITKGSIITPLYFSIKKSTLAISVQQSQIALRYSEASRIIIEPIND</sequence>
<keyword evidence="1" id="KW-0408">Iron</keyword>
<keyword evidence="4" id="KW-1185">Reference proteome</keyword>
<reference evidence="3 4" key="1">
    <citation type="submission" date="2018-04" db="EMBL/GenBank/DDBJ databases">
        <title>Novel Campyloabacter and Helicobacter Species and Strains.</title>
        <authorList>
            <person name="Mannion A.J."/>
            <person name="Shen Z."/>
            <person name="Fox J.G."/>
        </authorList>
    </citation>
    <scope>NUCLEOTIDE SEQUENCE [LARGE SCALE GENOMIC DNA]</scope>
    <source>
        <strain evidence="3 4">MIT 04-9362</strain>
    </source>
</reference>
<dbReference type="RefSeq" id="WP_115578584.1">
    <property type="nucleotide sequence ID" value="NZ_NXLX01000003.1"/>
</dbReference>
<dbReference type="OrthoDB" id="5334830at2"/>
<gene>
    <name evidence="3" type="ORF">CQA57_02070</name>
</gene>
<dbReference type="GO" id="GO:0046914">
    <property type="term" value="F:transition metal ion binding"/>
    <property type="evidence" value="ECO:0007669"/>
    <property type="project" value="InterPro"/>
</dbReference>
<accession>A0A3D8J9Z4</accession>
<protein>
    <submittedName>
        <fullName evidence="3">Iron transporter</fullName>
    </submittedName>
</protein>
<dbReference type="Gene3D" id="2.30.30.90">
    <property type="match status" value="1"/>
</dbReference>
<dbReference type="EMBL" id="NXLX01000003">
    <property type="protein sequence ID" value="RDU74289.1"/>
    <property type="molecule type" value="Genomic_DNA"/>
</dbReference>
<dbReference type="SUPFAM" id="SSF50037">
    <property type="entry name" value="C-terminal domain of transcriptional repressors"/>
    <property type="match status" value="1"/>
</dbReference>
<organism evidence="3 4">
    <name type="scientific">Helicobacter anseris</name>
    <dbReference type="NCBI Taxonomy" id="375926"/>
    <lineage>
        <taxon>Bacteria</taxon>
        <taxon>Pseudomonadati</taxon>
        <taxon>Campylobacterota</taxon>
        <taxon>Epsilonproteobacteria</taxon>
        <taxon>Campylobacterales</taxon>
        <taxon>Helicobacteraceae</taxon>
        <taxon>Helicobacter</taxon>
    </lineage>
</organism>
<evidence type="ECO:0000259" key="2">
    <source>
        <dbReference type="SMART" id="SM00899"/>
    </source>
</evidence>
<dbReference type="InterPro" id="IPR007167">
    <property type="entry name" value="Fe-transptr_FeoA-like"/>
</dbReference>
<evidence type="ECO:0000313" key="4">
    <source>
        <dbReference type="Proteomes" id="UP000256695"/>
    </source>
</evidence>
<evidence type="ECO:0000313" key="3">
    <source>
        <dbReference type="EMBL" id="RDU74289.1"/>
    </source>
</evidence>
<comment type="caution">
    <text evidence="3">The sequence shown here is derived from an EMBL/GenBank/DDBJ whole genome shotgun (WGS) entry which is preliminary data.</text>
</comment>
<dbReference type="Pfam" id="PF04023">
    <property type="entry name" value="FeoA"/>
    <property type="match status" value="1"/>
</dbReference>
<proteinExistence type="predicted"/>
<dbReference type="Proteomes" id="UP000256695">
    <property type="component" value="Unassembled WGS sequence"/>
</dbReference>
<feature type="domain" description="Ferrous iron transporter FeoA-like" evidence="2">
    <location>
        <begin position="1"/>
        <end position="74"/>
    </location>
</feature>
<name>A0A3D8J9Z4_9HELI</name>
<dbReference type="AlphaFoldDB" id="A0A3D8J9Z4"/>
<evidence type="ECO:0000256" key="1">
    <source>
        <dbReference type="ARBA" id="ARBA00023004"/>
    </source>
</evidence>